<proteinExistence type="predicted"/>
<name>E0A215_SANAL</name>
<dbReference type="Gene3D" id="1.10.600.10">
    <property type="entry name" value="Farnesyl Diphosphate Synthase"/>
    <property type="match status" value="1"/>
</dbReference>
<sequence length="86" mass="10353">LDDIYDAYGTIDELKLFTEAFQRWDVHSLDLLPDYMKLCYQGVLDFYNEIEEEMAKQGGLHRFYYAKEAMKKTVEFYFVEAQWSNN</sequence>
<accession>E0A215</accession>
<evidence type="ECO:0000256" key="2">
    <source>
        <dbReference type="ARBA" id="ARBA00022723"/>
    </source>
</evidence>
<protein>
    <submittedName>
        <fullName evidence="5">Sesquiterpene synthase</fullName>
    </submittedName>
</protein>
<dbReference type="EMBL" id="HM232858">
    <property type="protein sequence ID" value="ADK89205.1"/>
    <property type="molecule type" value="Genomic_DNA"/>
</dbReference>
<organism evidence="5">
    <name type="scientific">Santalum album</name>
    <name type="common">Indian sandalwood</name>
    <dbReference type="NCBI Taxonomy" id="35974"/>
    <lineage>
        <taxon>Eukaryota</taxon>
        <taxon>Viridiplantae</taxon>
        <taxon>Streptophyta</taxon>
        <taxon>Embryophyta</taxon>
        <taxon>Tracheophyta</taxon>
        <taxon>Spermatophyta</taxon>
        <taxon>Magnoliopsida</taxon>
        <taxon>eudicotyledons</taxon>
        <taxon>Gunneridae</taxon>
        <taxon>Pentapetalae</taxon>
        <taxon>Santalales</taxon>
        <taxon>Santalaceae</taxon>
        <taxon>Santalum</taxon>
    </lineage>
</organism>
<evidence type="ECO:0000313" key="5">
    <source>
        <dbReference type="EMBL" id="ADK89205.1"/>
    </source>
</evidence>
<evidence type="ECO:0000259" key="4">
    <source>
        <dbReference type="Pfam" id="PF03936"/>
    </source>
</evidence>
<dbReference type="PANTHER" id="PTHR31225">
    <property type="entry name" value="OS04G0344100 PROTEIN-RELATED"/>
    <property type="match status" value="1"/>
</dbReference>
<dbReference type="SUPFAM" id="SSF48576">
    <property type="entry name" value="Terpenoid synthases"/>
    <property type="match status" value="1"/>
</dbReference>
<dbReference type="AlphaFoldDB" id="E0A215"/>
<feature type="non-terminal residue" evidence="5">
    <location>
        <position position="1"/>
    </location>
</feature>
<dbReference type="InterPro" id="IPR050148">
    <property type="entry name" value="Terpene_synthase-like"/>
</dbReference>
<keyword evidence="3" id="KW-0456">Lyase</keyword>
<dbReference type="GO" id="GO:0010333">
    <property type="term" value="F:terpene synthase activity"/>
    <property type="evidence" value="ECO:0007669"/>
    <property type="project" value="InterPro"/>
</dbReference>
<dbReference type="GO" id="GO:0000287">
    <property type="term" value="F:magnesium ion binding"/>
    <property type="evidence" value="ECO:0007669"/>
    <property type="project" value="InterPro"/>
</dbReference>
<comment type="cofactor">
    <cofactor evidence="1">
        <name>Mg(2+)</name>
        <dbReference type="ChEBI" id="CHEBI:18420"/>
    </cofactor>
</comment>
<dbReference type="PANTHER" id="PTHR31225:SF221">
    <property type="entry name" value="(-)-GERMACRENE D SYNTHASE"/>
    <property type="match status" value="1"/>
</dbReference>
<feature type="domain" description="Terpene synthase metal-binding" evidence="4">
    <location>
        <begin position="1"/>
        <end position="85"/>
    </location>
</feature>
<dbReference type="GO" id="GO:0016114">
    <property type="term" value="P:terpenoid biosynthetic process"/>
    <property type="evidence" value="ECO:0007669"/>
    <property type="project" value="InterPro"/>
</dbReference>
<reference evidence="5" key="1">
    <citation type="submission" date="2010-04" db="EMBL/GenBank/DDBJ databases">
        <title>Bioprospecting of sandalwood genes.</title>
        <authorList>
            <person name="Misra B.B."/>
            <person name="Dey S."/>
        </authorList>
    </citation>
    <scope>NUCLEOTIDE SEQUENCE</scope>
</reference>
<dbReference type="InterPro" id="IPR005630">
    <property type="entry name" value="Terpene_synthase_metal-bd"/>
</dbReference>
<gene>
    <name evidence="5" type="primary">STPS</name>
</gene>
<dbReference type="InterPro" id="IPR008949">
    <property type="entry name" value="Isoprenoid_synthase_dom_sf"/>
</dbReference>
<feature type="non-terminal residue" evidence="5">
    <location>
        <position position="86"/>
    </location>
</feature>
<evidence type="ECO:0000256" key="1">
    <source>
        <dbReference type="ARBA" id="ARBA00001946"/>
    </source>
</evidence>
<evidence type="ECO:0000256" key="3">
    <source>
        <dbReference type="ARBA" id="ARBA00023239"/>
    </source>
</evidence>
<dbReference type="Pfam" id="PF03936">
    <property type="entry name" value="Terpene_synth_C"/>
    <property type="match status" value="1"/>
</dbReference>
<keyword evidence="2" id="KW-0479">Metal-binding</keyword>